<dbReference type="Proteomes" id="UP001183615">
    <property type="component" value="Unassembled WGS sequence"/>
</dbReference>
<gene>
    <name evidence="1" type="ORF">RM779_27900</name>
</gene>
<reference evidence="2" key="1">
    <citation type="submission" date="2023-07" db="EMBL/GenBank/DDBJ databases">
        <title>30 novel species of actinomycetes from the DSMZ collection.</title>
        <authorList>
            <person name="Nouioui I."/>
        </authorList>
    </citation>
    <scope>NUCLEOTIDE SEQUENCE [LARGE SCALE GENOMIC DNA]</scope>
    <source>
        <strain evidence="2">DSM 41886</strain>
    </source>
</reference>
<dbReference type="RefSeq" id="WP_311620546.1">
    <property type="nucleotide sequence ID" value="NZ_JAVREV010000019.1"/>
</dbReference>
<evidence type="ECO:0000313" key="1">
    <source>
        <dbReference type="EMBL" id="MDT0446391.1"/>
    </source>
</evidence>
<protein>
    <submittedName>
        <fullName evidence="1">Nucleotidyltransferase family protein</fullName>
    </submittedName>
</protein>
<keyword evidence="2" id="KW-1185">Reference proteome</keyword>
<sequence>MDLSTLYDALDVPEEHGPGRLLFSARKAHYTLPYLVLSALEYHGHPMSEAARGELGRARRRARHYEEVLAHIADRARVQVVKGPMLARHYPDGILRPQGDLDLVTDGEADLWRAVRLLTADSTPLYIGVSILGAPIRHTVVALHWPAEDPLLDPEIRVDVATAALVGDCGVFPVRPRMPEDPLAANLLALAEERLQRPFHARDIIDVHLLGATPIASTEALVSAAAEYHLAPELRELLDHAATRLPLGHLSGLSAALETEVDRERARRAAYSAPPAPPKDIDAALAAGTALYGMPLRPAEGRTDWDRARVHRYGDEALLLTPVGDYLLVTHEIVAQERYEAALRELDAPTELRGEPGRGAGQLS</sequence>
<dbReference type="EMBL" id="JAVREV010000019">
    <property type="protein sequence ID" value="MDT0446391.1"/>
    <property type="molecule type" value="Genomic_DNA"/>
</dbReference>
<accession>A0ABU2SBN2</accession>
<comment type="caution">
    <text evidence="1">The sequence shown here is derived from an EMBL/GenBank/DDBJ whole genome shotgun (WGS) entry which is preliminary data.</text>
</comment>
<evidence type="ECO:0000313" key="2">
    <source>
        <dbReference type="Proteomes" id="UP001183615"/>
    </source>
</evidence>
<name>A0ABU2SBN2_9ACTN</name>
<organism evidence="1 2">
    <name type="scientific">Streptomyces johnsoniae</name>
    <dbReference type="NCBI Taxonomy" id="3075532"/>
    <lineage>
        <taxon>Bacteria</taxon>
        <taxon>Bacillati</taxon>
        <taxon>Actinomycetota</taxon>
        <taxon>Actinomycetes</taxon>
        <taxon>Kitasatosporales</taxon>
        <taxon>Streptomycetaceae</taxon>
        <taxon>Streptomyces</taxon>
    </lineage>
</organism>
<proteinExistence type="predicted"/>